<gene>
    <name evidence="12" type="primary">cysK</name>
    <name evidence="12" type="ORF">INF20_00960</name>
</gene>
<dbReference type="NCBIfam" id="TIGR01136">
    <property type="entry name" value="cysKM"/>
    <property type="match status" value="1"/>
</dbReference>
<name>A0ABR9QVH2_9FIRM</name>
<comment type="cofactor">
    <cofactor evidence="1 10">
        <name>pyridoxal 5'-phosphate</name>
        <dbReference type="ChEBI" id="CHEBI:597326"/>
    </cofactor>
</comment>
<dbReference type="Proteomes" id="UP001516588">
    <property type="component" value="Unassembled WGS sequence"/>
</dbReference>
<dbReference type="SUPFAM" id="SSF53686">
    <property type="entry name" value="Tryptophan synthase beta subunit-like PLP-dependent enzymes"/>
    <property type="match status" value="1"/>
</dbReference>
<evidence type="ECO:0000256" key="6">
    <source>
        <dbReference type="ARBA" id="ARBA00022679"/>
    </source>
</evidence>
<evidence type="ECO:0000256" key="5">
    <source>
        <dbReference type="ARBA" id="ARBA00022605"/>
    </source>
</evidence>
<evidence type="ECO:0000256" key="3">
    <source>
        <dbReference type="ARBA" id="ARBA00007103"/>
    </source>
</evidence>
<keyword evidence="13" id="KW-1185">Reference proteome</keyword>
<reference evidence="12 13" key="1">
    <citation type="submission" date="2020-10" db="EMBL/GenBank/DDBJ databases">
        <title>ChiBAC.</title>
        <authorList>
            <person name="Zenner C."/>
            <person name="Hitch T.C.A."/>
            <person name="Clavel T."/>
        </authorList>
    </citation>
    <scope>NUCLEOTIDE SEQUENCE [LARGE SCALE GENOMIC DNA]</scope>
    <source>
        <strain evidence="12 13">DSM 108706</strain>
    </source>
</reference>
<comment type="catalytic activity">
    <reaction evidence="9 10">
        <text>O-acetyl-L-serine + hydrogen sulfide = L-cysteine + acetate</text>
        <dbReference type="Rhea" id="RHEA:14829"/>
        <dbReference type="ChEBI" id="CHEBI:29919"/>
        <dbReference type="ChEBI" id="CHEBI:30089"/>
        <dbReference type="ChEBI" id="CHEBI:35235"/>
        <dbReference type="ChEBI" id="CHEBI:58340"/>
        <dbReference type="EC" id="2.5.1.47"/>
    </reaction>
</comment>
<dbReference type="Gene3D" id="3.40.50.1100">
    <property type="match status" value="2"/>
</dbReference>
<evidence type="ECO:0000256" key="1">
    <source>
        <dbReference type="ARBA" id="ARBA00001933"/>
    </source>
</evidence>
<keyword evidence="6 10" id="KW-0808">Transferase</keyword>
<dbReference type="PANTHER" id="PTHR10314">
    <property type="entry name" value="CYSTATHIONINE BETA-SYNTHASE"/>
    <property type="match status" value="1"/>
</dbReference>
<proteinExistence type="inferred from homology"/>
<dbReference type="GO" id="GO:0004124">
    <property type="term" value="F:cysteine synthase activity"/>
    <property type="evidence" value="ECO:0007669"/>
    <property type="project" value="UniProtKB-EC"/>
</dbReference>
<evidence type="ECO:0000313" key="12">
    <source>
        <dbReference type="EMBL" id="MBE5034860.1"/>
    </source>
</evidence>
<protein>
    <recommendedName>
        <fullName evidence="4 10">Cysteine synthase</fullName>
        <ecNumber evidence="4 10">2.5.1.47</ecNumber>
    </recommendedName>
</protein>
<comment type="pathway">
    <text evidence="2">Amino-acid biosynthesis; L-cysteine biosynthesis; L-cysteine from L-serine: step 2/2.</text>
</comment>
<dbReference type="PROSITE" id="PS00901">
    <property type="entry name" value="CYS_SYNTHASE"/>
    <property type="match status" value="1"/>
</dbReference>
<evidence type="ECO:0000256" key="2">
    <source>
        <dbReference type="ARBA" id="ARBA00004962"/>
    </source>
</evidence>
<keyword evidence="8 10" id="KW-0198">Cysteine biosynthesis</keyword>
<keyword evidence="7 10" id="KW-0663">Pyridoxal phosphate</keyword>
<accession>A0ABR9QVH2</accession>
<dbReference type="InterPro" id="IPR005859">
    <property type="entry name" value="CysK"/>
</dbReference>
<dbReference type="EC" id="2.5.1.47" evidence="4 10"/>
<dbReference type="InterPro" id="IPR005856">
    <property type="entry name" value="Cys_synth"/>
</dbReference>
<evidence type="ECO:0000256" key="10">
    <source>
        <dbReference type="RuleBase" id="RU003985"/>
    </source>
</evidence>
<keyword evidence="5 10" id="KW-0028">Amino-acid biosynthesis</keyword>
<evidence type="ECO:0000256" key="8">
    <source>
        <dbReference type="ARBA" id="ARBA00023192"/>
    </source>
</evidence>
<comment type="similarity">
    <text evidence="3 10">Belongs to the cysteine synthase/cystathionine beta-synthase family.</text>
</comment>
<dbReference type="CDD" id="cd01561">
    <property type="entry name" value="CBS_like"/>
    <property type="match status" value="1"/>
</dbReference>
<dbReference type="InterPro" id="IPR001216">
    <property type="entry name" value="P-phosphate_BS"/>
</dbReference>
<dbReference type="EMBL" id="JADCKA010000001">
    <property type="protein sequence ID" value="MBE5034860.1"/>
    <property type="molecule type" value="Genomic_DNA"/>
</dbReference>
<evidence type="ECO:0000256" key="7">
    <source>
        <dbReference type="ARBA" id="ARBA00022898"/>
    </source>
</evidence>
<dbReference type="Pfam" id="PF00291">
    <property type="entry name" value="PALP"/>
    <property type="match status" value="1"/>
</dbReference>
<evidence type="ECO:0000256" key="4">
    <source>
        <dbReference type="ARBA" id="ARBA00012681"/>
    </source>
</evidence>
<sequence>MIYENMIQLIGNTPLMKLPDMGQGDKAEILVKLERQNPTGSAKDRAALYMIKDAEERGVLKEGGTIIEPTSGNTGIGLAAIAAVRGYRCIIVMPDTMSVERQSLIKAFGAEIVLTDGAGGMVASIEKAEEIAAKTPGSWIAGQFENDANSKAHYMTTGPEIWDDTEGKVDIFVATVGTGGTLTGTGKYLKENNPKVKVVAVEPSASPLLSGGEAGAHGIQGIGANFIPDVLDRNVYDEVICITDDEAYEMTDMLAKKAGILCGISSGASVAAAVKEALKVENKGKRIVAVLTDTGERYLSTGVFK</sequence>
<evidence type="ECO:0000313" key="13">
    <source>
        <dbReference type="Proteomes" id="UP001516588"/>
    </source>
</evidence>
<feature type="domain" description="Tryptophan synthase beta chain-like PALP" evidence="11">
    <location>
        <begin position="8"/>
        <end position="293"/>
    </location>
</feature>
<dbReference type="InterPro" id="IPR050214">
    <property type="entry name" value="Cys_Synth/Cystath_Beta-Synth"/>
</dbReference>
<dbReference type="NCBIfam" id="TIGR01139">
    <property type="entry name" value="cysK"/>
    <property type="match status" value="1"/>
</dbReference>
<evidence type="ECO:0000259" key="11">
    <source>
        <dbReference type="Pfam" id="PF00291"/>
    </source>
</evidence>
<evidence type="ECO:0000256" key="9">
    <source>
        <dbReference type="ARBA" id="ARBA00047931"/>
    </source>
</evidence>
<organism evidence="12 13">
    <name type="scientific">Gallibacter intestinalis</name>
    <dbReference type="NCBI Taxonomy" id="2779356"/>
    <lineage>
        <taxon>Bacteria</taxon>
        <taxon>Bacillati</taxon>
        <taxon>Bacillota</taxon>
        <taxon>Clostridia</taxon>
        <taxon>Eubacteriales</taxon>
        <taxon>Eubacteriaceae</taxon>
        <taxon>Gallibacter</taxon>
    </lineage>
</organism>
<dbReference type="InterPro" id="IPR036052">
    <property type="entry name" value="TrpB-like_PALP_sf"/>
</dbReference>
<dbReference type="InterPro" id="IPR001926">
    <property type="entry name" value="TrpB-like_PALP"/>
</dbReference>
<comment type="caution">
    <text evidence="12">The sequence shown here is derived from an EMBL/GenBank/DDBJ whole genome shotgun (WGS) entry which is preliminary data.</text>
</comment>